<accession>A0A974HR32</accession>
<name>A0A974HR32_XENLA</name>
<organism evidence="2 3">
    <name type="scientific">Xenopus laevis</name>
    <name type="common">African clawed frog</name>
    <dbReference type="NCBI Taxonomy" id="8355"/>
    <lineage>
        <taxon>Eukaryota</taxon>
        <taxon>Metazoa</taxon>
        <taxon>Chordata</taxon>
        <taxon>Craniata</taxon>
        <taxon>Vertebrata</taxon>
        <taxon>Euteleostomi</taxon>
        <taxon>Amphibia</taxon>
        <taxon>Batrachia</taxon>
        <taxon>Anura</taxon>
        <taxon>Pipoidea</taxon>
        <taxon>Pipidae</taxon>
        <taxon>Xenopodinae</taxon>
        <taxon>Xenopus</taxon>
        <taxon>Xenopus</taxon>
    </lineage>
</organism>
<gene>
    <name evidence="2" type="ORF">XELAEV_18020513mg</name>
</gene>
<protein>
    <submittedName>
        <fullName evidence="2">Uncharacterized protein</fullName>
    </submittedName>
</protein>
<reference evidence="3" key="1">
    <citation type="journal article" date="2016" name="Nature">
        <title>Genome evolution in the allotetraploid frog Xenopus laevis.</title>
        <authorList>
            <person name="Session A.M."/>
            <person name="Uno Y."/>
            <person name="Kwon T."/>
            <person name="Chapman J.A."/>
            <person name="Toyoda A."/>
            <person name="Takahashi S."/>
            <person name="Fukui A."/>
            <person name="Hikosaka A."/>
            <person name="Suzuki A."/>
            <person name="Kondo M."/>
            <person name="van Heeringen S.J."/>
            <person name="Quigley I."/>
            <person name="Heinz S."/>
            <person name="Ogino H."/>
            <person name="Ochi H."/>
            <person name="Hellsten U."/>
            <person name="Lyons J.B."/>
            <person name="Simakov O."/>
            <person name="Putnam N."/>
            <person name="Stites J."/>
            <person name="Kuroki Y."/>
            <person name="Tanaka T."/>
            <person name="Michiue T."/>
            <person name="Watanabe M."/>
            <person name="Bogdanovic O."/>
            <person name="Lister R."/>
            <person name="Georgiou G."/>
            <person name="Paranjpe S.S."/>
            <person name="van Kruijsbergen I."/>
            <person name="Shu S."/>
            <person name="Carlson J."/>
            <person name="Kinoshita T."/>
            <person name="Ohta Y."/>
            <person name="Mawaribuchi S."/>
            <person name="Jenkins J."/>
            <person name="Grimwood J."/>
            <person name="Schmutz J."/>
            <person name="Mitros T."/>
            <person name="Mozaffari S.V."/>
            <person name="Suzuki Y."/>
            <person name="Haramoto Y."/>
            <person name="Yamamoto T.S."/>
            <person name="Takagi C."/>
            <person name="Heald R."/>
            <person name="Miller K."/>
            <person name="Haudenschild C."/>
            <person name="Kitzman J."/>
            <person name="Nakayama T."/>
            <person name="Izutsu Y."/>
            <person name="Robert J."/>
            <person name="Fortriede J."/>
            <person name="Burns K."/>
            <person name="Lotay V."/>
            <person name="Karimi K."/>
            <person name="Yasuoka Y."/>
            <person name="Dichmann D.S."/>
            <person name="Flajnik M.F."/>
            <person name="Houston D.W."/>
            <person name="Shendure J."/>
            <person name="DuPasquier L."/>
            <person name="Vize P.D."/>
            <person name="Zorn A.M."/>
            <person name="Ito M."/>
            <person name="Marcotte E.M."/>
            <person name="Wallingford J.B."/>
            <person name="Ito Y."/>
            <person name="Asashima M."/>
            <person name="Ueno N."/>
            <person name="Matsuda Y."/>
            <person name="Veenstra G.J."/>
            <person name="Fujiyama A."/>
            <person name="Harland R.M."/>
            <person name="Taira M."/>
            <person name="Rokhsar D.S."/>
        </authorList>
    </citation>
    <scope>NUCLEOTIDE SEQUENCE [LARGE SCALE GENOMIC DNA]</scope>
    <source>
        <strain evidence="3">J</strain>
    </source>
</reference>
<feature type="region of interest" description="Disordered" evidence="1">
    <location>
        <begin position="1"/>
        <end position="21"/>
    </location>
</feature>
<dbReference type="EMBL" id="CM004471">
    <property type="protein sequence ID" value="OCT86823.1"/>
    <property type="molecule type" value="Genomic_DNA"/>
</dbReference>
<evidence type="ECO:0000256" key="1">
    <source>
        <dbReference type="SAM" id="MobiDB-lite"/>
    </source>
</evidence>
<evidence type="ECO:0000313" key="2">
    <source>
        <dbReference type="EMBL" id="OCT86823.1"/>
    </source>
</evidence>
<dbReference type="Proteomes" id="UP000694892">
    <property type="component" value="Chromosome 3S"/>
</dbReference>
<proteinExistence type="predicted"/>
<evidence type="ECO:0000313" key="3">
    <source>
        <dbReference type="Proteomes" id="UP000694892"/>
    </source>
</evidence>
<sequence>MEGEDQSNTPVPVSSASDFHSSWRSNFLQLPVGHRPSTICSWHHDHSHREKYCHFEIICVRKNALAIKTLKKTTQGLKCHSRKLLEENSKWPPVSQRDTPLSVFKVCFAPKCNNFT</sequence>
<dbReference type="AlphaFoldDB" id="A0A974HR32"/>